<dbReference type="InterPro" id="IPR029151">
    <property type="entry name" value="Sensor-like_sf"/>
</dbReference>
<dbReference type="GO" id="GO:0016301">
    <property type="term" value="F:kinase activity"/>
    <property type="evidence" value="ECO:0007669"/>
    <property type="project" value="UniProtKB-KW"/>
</dbReference>
<keyword evidence="1" id="KW-0472">Membrane</keyword>
<dbReference type="SUPFAM" id="SSF103190">
    <property type="entry name" value="Sensory domain-like"/>
    <property type="match status" value="1"/>
</dbReference>
<dbReference type="EMBL" id="AMCI01005543">
    <property type="protein sequence ID" value="EJW95927.1"/>
    <property type="molecule type" value="Genomic_DNA"/>
</dbReference>
<feature type="transmembrane region" description="Helical" evidence="1">
    <location>
        <begin position="12"/>
        <end position="32"/>
    </location>
</feature>
<proteinExistence type="predicted"/>
<feature type="non-terminal residue" evidence="2">
    <location>
        <position position="209"/>
    </location>
</feature>
<organism evidence="2">
    <name type="scientific">gut metagenome</name>
    <dbReference type="NCBI Taxonomy" id="749906"/>
    <lineage>
        <taxon>unclassified sequences</taxon>
        <taxon>metagenomes</taxon>
        <taxon>organismal metagenomes</taxon>
    </lineage>
</organism>
<keyword evidence="2" id="KW-0808">Transferase</keyword>
<evidence type="ECO:0000256" key="1">
    <source>
        <dbReference type="SAM" id="Phobius"/>
    </source>
</evidence>
<keyword evidence="1" id="KW-1133">Transmembrane helix</keyword>
<protein>
    <submittedName>
        <fullName evidence="2">Signal transduction histidine kinase</fullName>
    </submittedName>
</protein>
<feature type="transmembrane region" description="Helical" evidence="1">
    <location>
        <begin position="166"/>
        <end position="190"/>
    </location>
</feature>
<reference evidence="2" key="1">
    <citation type="journal article" date="2012" name="PLoS ONE">
        <title>Gene sets for utilization of primary and secondary nutrition supplies in the distal gut of endangered iberian lynx.</title>
        <authorList>
            <person name="Alcaide M."/>
            <person name="Messina E."/>
            <person name="Richter M."/>
            <person name="Bargiela R."/>
            <person name="Peplies J."/>
            <person name="Huws S.A."/>
            <person name="Newbold C.J."/>
            <person name="Golyshin P.N."/>
            <person name="Simon M.A."/>
            <person name="Lopez G."/>
            <person name="Yakimov M.M."/>
            <person name="Ferrer M."/>
        </authorList>
    </citation>
    <scope>NUCLEOTIDE SEQUENCE</scope>
</reference>
<accession>J9G288</accession>
<dbReference type="AlphaFoldDB" id="J9G288"/>
<keyword evidence="1" id="KW-0812">Transmembrane</keyword>
<name>J9G288_9ZZZZ</name>
<sequence length="209" mass="23632">MKRSLYTKLLACYAAIGIFCFFLVTAGGSFLIERHLETSTSKKLYRVASTIADNEVIKHNISSANLDSIREALASMAGYQDSLIWILNNKGEVVVSTRKEISPDTPINIKKFDPATSKGTYYFTGDFFGYFHEDYLSVIAPITADMTTKGYVCIHYLMSYIYQTRASFLTILQVLSLIIYLSMFFLLLLYHRMVQKPLGQISRGASEYA</sequence>
<evidence type="ECO:0000313" key="2">
    <source>
        <dbReference type="EMBL" id="EJW95927.1"/>
    </source>
</evidence>
<keyword evidence="2" id="KW-0418">Kinase</keyword>
<gene>
    <name evidence="2" type="ORF">EVA_15966</name>
</gene>
<comment type="caution">
    <text evidence="2">The sequence shown here is derived from an EMBL/GenBank/DDBJ whole genome shotgun (WGS) entry which is preliminary data.</text>
</comment>